<dbReference type="AlphaFoldDB" id="A0A4C1YIK3"/>
<name>A0A4C1YIK3_EUMVA</name>
<dbReference type="EMBL" id="BGZK01001200">
    <property type="protein sequence ID" value="GBP74237.1"/>
    <property type="molecule type" value="Genomic_DNA"/>
</dbReference>
<proteinExistence type="predicted"/>
<accession>A0A4C1YIK3</accession>
<evidence type="ECO:0000256" key="1">
    <source>
        <dbReference type="SAM" id="MobiDB-lite"/>
    </source>
</evidence>
<gene>
    <name evidence="2" type="ORF">EVAR_51635_1</name>
</gene>
<keyword evidence="3" id="KW-1185">Reference proteome</keyword>
<evidence type="ECO:0000313" key="2">
    <source>
        <dbReference type="EMBL" id="GBP74237.1"/>
    </source>
</evidence>
<feature type="region of interest" description="Disordered" evidence="1">
    <location>
        <begin position="128"/>
        <end position="151"/>
    </location>
</feature>
<evidence type="ECO:0000313" key="3">
    <source>
        <dbReference type="Proteomes" id="UP000299102"/>
    </source>
</evidence>
<reference evidence="2 3" key="1">
    <citation type="journal article" date="2019" name="Commun. Biol.">
        <title>The bagworm genome reveals a unique fibroin gene that provides high tensile strength.</title>
        <authorList>
            <person name="Kono N."/>
            <person name="Nakamura H."/>
            <person name="Ohtoshi R."/>
            <person name="Tomita M."/>
            <person name="Numata K."/>
            <person name="Arakawa K."/>
        </authorList>
    </citation>
    <scope>NUCLEOTIDE SEQUENCE [LARGE SCALE GENOMIC DNA]</scope>
</reference>
<sequence length="199" mass="21526">MRDGNSQSPTVRECVVRSRQRHARRRNALGTEALTCEDPAQQHVGVVRRGLMVGVGRLRLRLGLATPFRHRHLVQHSHGPGSRACLCGAAAAAAAAARASGGTARVTGDGVSANGARGRRRRRYALRHGGARRRATRAASTPSTGRPIPRCPTPFNVNNHVLPCNVLRVRLLQAEEDALMRWVSVGNSYLLALLEEDNG</sequence>
<dbReference type="Proteomes" id="UP000299102">
    <property type="component" value="Unassembled WGS sequence"/>
</dbReference>
<protein>
    <submittedName>
        <fullName evidence="2">Uncharacterized protein</fullName>
    </submittedName>
</protein>
<comment type="caution">
    <text evidence="2">The sequence shown here is derived from an EMBL/GenBank/DDBJ whole genome shotgun (WGS) entry which is preliminary data.</text>
</comment>
<organism evidence="2 3">
    <name type="scientific">Eumeta variegata</name>
    <name type="common">Bagworm moth</name>
    <name type="synonym">Eumeta japonica</name>
    <dbReference type="NCBI Taxonomy" id="151549"/>
    <lineage>
        <taxon>Eukaryota</taxon>
        <taxon>Metazoa</taxon>
        <taxon>Ecdysozoa</taxon>
        <taxon>Arthropoda</taxon>
        <taxon>Hexapoda</taxon>
        <taxon>Insecta</taxon>
        <taxon>Pterygota</taxon>
        <taxon>Neoptera</taxon>
        <taxon>Endopterygota</taxon>
        <taxon>Lepidoptera</taxon>
        <taxon>Glossata</taxon>
        <taxon>Ditrysia</taxon>
        <taxon>Tineoidea</taxon>
        <taxon>Psychidae</taxon>
        <taxon>Oiketicinae</taxon>
        <taxon>Eumeta</taxon>
    </lineage>
</organism>